<dbReference type="RefSeq" id="WP_109877145.1">
    <property type="nucleotide sequence ID" value="NZ_AP026695.1"/>
</dbReference>
<dbReference type="EMBL" id="BGKI01000007">
    <property type="protein sequence ID" value="GBH34529.1"/>
    <property type="molecule type" value="Genomic_DNA"/>
</dbReference>
<evidence type="ECO:0000313" key="1">
    <source>
        <dbReference type="EMBL" id="GBH34529.1"/>
    </source>
</evidence>
<keyword evidence="2" id="KW-1185">Reference proteome</keyword>
<dbReference type="OrthoDB" id="3049at2157"/>
<sequence>MDAKLDSTYLAITELTSEINSIVRKSFEKGNEELPSSDVEHILKITSDVACKIRPQLKELTV</sequence>
<comment type="caution">
    <text evidence="1">The sequence shown here is derived from an EMBL/GenBank/DDBJ whole genome shotgun (WGS) entry which is preliminary data.</text>
</comment>
<organism evidence="1 2">
    <name type="scientific">Nitrosopumilus zosterae</name>
    <dbReference type="NCBI Taxonomy" id="718286"/>
    <lineage>
        <taxon>Archaea</taxon>
        <taxon>Nitrososphaerota</taxon>
        <taxon>Nitrososphaeria</taxon>
        <taxon>Nitrosopumilales</taxon>
        <taxon>Nitrosopumilaceae</taxon>
        <taxon>Nitrosopumilus</taxon>
    </lineage>
</organism>
<name>A0A2S2KSB1_9ARCH</name>
<protein>
    <submittedName>
        <fullName evidence="1">Uncharacterized protein</fullName>
    </submittedName>
</protein>
<gene>
    <name evidence="1" type="ORF">NZNM25_13200</name>
</gene>
<accession>A0A2S2KSB1</accession>
<evidence type="ECO:0000313" key="2">
    <source>
        <dbReference type="Proteomes" id="UP000245829"/>
    </source>
</evidence>
<dbReference type="GeneID" id="76209178"/>
<dbReference type="Proteomes" id="UP000245829">
    <property type="component" value="Unassembled WGS sequence"/>
</dbReference>
<reference evidence="1 2" key="1">
    <citation type="submission" date="2018-05" db="EMBL/GenBank/DDBJ databases">
        <title>genome sequencing of Nitrosopumilus sp. NM25.</title>
        <authorList>
            <person name="Mori K."/>
            <person name="Nakagawa T."/>
        </authorList>
    </citation>
    <scope>NUCLEOTIDE SEQUENCE [LARGE SCALE GENOMIC DNA]</scope>
    <source>
        <strain evidence="1 2">NM25</strain>
    </source>
</reference>
<dbReference type="AlphaFoldDB" id="A0A2S2KSB1"/>
<proteinExistence type="predicted"/>